<feature type="domain" description="Halobacterial output" evidence="1">
    <location>
        <begin position="16"/>
        <end position="89"/>
    </location>
</feature>
<dbReference type="RefSeq" id="WP_390221498.1">
    <property type="nucleotide sequence ID" value="NZ_JBHTAA010000001.1"/>
</dbReference>
<protein>
    <submittedName>
        <fullName evidence="2">HalOD1 output domain-containing protein</fullName>
    </submittedName>
</protein>
<dbReference type="AlphaFoldDB" id="A0ABD5ZB53"/>
<reference evidence="2 3" key="1">
    <citation type="journal article" date="2019" name="Int. J. Syst. Evol. Microbiol.">
        <title>The Global Catalogue of Microorganisms (GCM) 10K type strain sequencing project: providing services to taxonomists for standard genome sequencing and annotation.</title>
        <authorList>
            <consortium name="The Broad Institute Genomics Platform"/>
            <consortium name="The Broad Institute Genome Sequencing Center for Infectious Disease"/>
            <person name="Wu L."/>
            <person name="Ma J."/>
        </authorList>
    </citation>
    <scope>NUCLEOTIDE SEQUENCE [LARGE SCALE GENOMIC DNA]</scope>
    <source>
        <strain evidence="2 3">DSM 29988</strain>
    </source>
</reference>
<name>A0ABD5ZB53_9EURY</name>
<dbReference type="Proteomes" id="UP001596481">
    <property type="component" value="Unassembled WGS sequence"/>
</dbReference>
<gene>
    <name evidence="2" type="ORF">ACFQJC_01615</name>
</gene>
<evidence type="ECO:0000259" key="1">
    <source>
        <dbReference type="Pfam" id="PF18545"/>
    </source>
</evidence>
<accession>A0ABD5ZB53</accession>
<sequence>MNADADRFQTAFDPREDSVTETLIQAVASVTNRRPNHLPVLNDYIDPDALDALFRPKGNETDAASDHTIFFRYAECNVRIDAIGVVTITFDNRV</sequence>
<dbReference type="EMBL" id="JBHTAA010000001">
    <property type="protein sequence ID" value="MFC7202197.1"/>
    <property type="molecule type" value="Genomic_DNA"/>
</dbReference>
<keyword evidence="3" id="KW-1185">Reference proteome</keyword>
<dbReference type="Pfam" id="PF18545">
    <property type="entry name" value="HalOD1"/>
    <property type="match status" value="1"/>
</dbReference>
<evidence type="ECO:0000313" key="3">
    <source>
        <dbReference type="Proteomes" id="UP001596481"/>
    </source>
</evidence>
<dbReference type="InterPro" id="IPR040624">
    <property type="entry name" value="HalOD1"/>
</dbReference>
<evidence type="ECO:0000313" key="2">
    <source>
        <dbReference type="EMBL" id="MFC7202197.1"/>
    </source>
</evidence>
<proteinExistence type="predicted"/>
<organism evidence="2 3">
    <name type="scientific">Haloferax namakaokahaiae</name>
    <dbReference type="NCBI Taxonomy" id="1748331"/>
    <lineage>
        <taxon>Archaea</taxon>
        <taxon>Methanobacteriati</taxon>
        <taxon>Methanobacteriota</taxon>
        <taxon>Stenosarchaea group</taxon>
        <taxon>Halobacteria</taxon>
        <taxon>Halobacteriales</taxon>
        <taxon>Haloferacaceae</taxon>
        <taxon>Haloferax</taxon>
    </lineage>
</organism>
<comment type="caution">
    <text evidence="2">The sequence shown here is derived from an EMBL/GenBank/DDBJ whole genome shotgun (WGS) entry which is preliminary data.</text>
</comment>